<reference evidence="1 2" key="1">
    <citation type="submission" date="2023-09" db="EMBL/GenBank/DDBJ databases">
        <title>Microbacterium fusihabitans sp. nov., Microbacterium phycihabitans sp. nov., and Microbacterium cervinum sp. nov., isolated from dried seaweeds of beach.</title>
        <authorList>
            <person name="Lee S.D."/>
        </authorList>
    </citation>
    <scope>NUCLEOTIDE SEQUENCE [LARGE SCALE GENOMIC DNA]</scope>
    <source>
        <strain evidence="1 2">KSW4-17</strain>
    </source>
</reference>
<evidence type="ECO:0008006" key="3">
    <source>
        <dbReference type="Google" id="ProtNLM"/>
    </source>
</evidence>
<accession>A0ABU3T3L8</accession>
<dbReference type="Gene3D" id="3.40.50.300">
    <property type="entry name" value="P-loop containing nucleotide triphosphate hydrolases"/>
    <property type="match status" value="1"/>
</dbReference>
<sequence>MSREQPLPSRAGEADHLHVDALGVTVRIDLDGVPPADRVSIGEAWSGARHDEATLAAAIVSPRPRFLSDETMSDLSTQVTLSALSARRGDLWLVHAGAIADDDGRVVLFSGRSGMGKTTLMSSLARDYAYVSDESVGVAPDGSVLPYRKPLSIVDGAGRAKKQVSPRGLGLRGLPPAPLRLHAVVVLDRQPRSTEAALEPLDISDAVAAIAPQCSYLADLPRPLETLIGHVSAVGGALRLRYAEAADVLPLIRDLFAAPRPASREPIVSQRAEATRGASGFTRTPVVDAVALSGARLALLRRAPDDETTIHLVDGIGPVLWRAADGASFDDLVAAAVHAHGEPRGGDAGDAVRAALTTLCDAGLIAERP</sequence>
<dbReference type="SUPFAM" id="SSF53795">
    <property type="entry name" value="PEP carboxykinase-like"/>
    <property type="match status" value="1"/>
</dbReference>
<proteinExistence type="predicted"/>
<protein>
    <recommendedName>
        <fullName evidence="3">PqqD family peptide modification chaperone</fullName>
    </recommendedName>
</protein>
<keyword evidence="2" id="KW-1185">Reference proteome</keyword>
<dbReference type="EMBL" id="JAWDIS010000001">
    <property type="protein sequence ID" value="MDU0365910.1"/>
    <property type="molecule type" value="Genomic_DNA"/>
</dbReference>
<dbReference type="Proteomes" id="UP001263371">
    <property type="component" value="Unassembled WGS sequence"/>
</dbReference>
<evidence type="ECO:0000313" key="2">
    <source>
        <dbReference type="Proteomes" id="UP001263371"/>
    </source>
</evidence>
<evidence type="ECO:0000313" key="1">
    <source>
        <dbReference type="EMBL" id="MDU0365910.1"/>
    </source>
</evidence>
<dbReference type="InterPro" id="IPR027417">
    <property type="entry name" value="P-loop_NTPase"/>
</dbReference>
<comment type="caution">
    <text evidence="1">The sequence shown here is derived from an EMBL/GenBank/DDBJ whole genome shotgun (WGS) entry which is preliminary data.</text>
</comment>
<dbReference type="RefSeq" id="WP_315993197.1">
    <property type="nucleotide sequence ID" value="NZ_JAWDIS010000001.1"/>
</dbReference>
<name>A0ABU3T3L8_9MICO</name>
<organism evidence="1 2">
    <name type="scientific">Microbacterium galbum</name>
    <dbReference type="NCBI Taxonomy" id="3075994"/>
    <lineage>
        <taxon>Bacteria</taxon>
        <taxon>Bacillati</taxon>
        <taxon>Actinomycetota</taxon>
        <taxon>Actinomycetes</taxon>
        <taxon>Micrococcales</taxon>
        <taxon>Microbacteriaceae</taxon>
        <taxon>Microbacterium</taxon>
    </lineage>
</organism>
<gene>
    <name evidence="1" type="ORF">RWH45_01710</name>
</gene>